<comment type="caution">
    <text evidence="2">The sequence shown here is derived from an EMBL/GenBank/DDBJ whole genome shotgun (WGS) entry which is preliminary data.</text>
</comment>
<sequence length="78" mass="8993">MIYLVHRKERMVFIMDKRKILLILLAISAMITLLGLGFSAYIFYVFDKPFLNSTTKGLLSAFFFTLIIISLGLSKTKR</sequence>
<evidence type="ECO:0000256" key="1">
    <source>
        <dbReference type="SAM" id="Phobius"/>
    </source>
</evidence>
<evidence type="ECO:0008006" key="4">
    <source>
        <dbReference type="Google" id="ProtNLM"/>
    </source>
</evidence>
<keyword evidence="1" id="KW-0812">Transmembrane</keyword>
<evidence type="ECO:0000313" key="3">
    <source>
        <dbReference type="Proteomes" id="UP000323039"/>
    </source>
</evidence>
<feature type="transmembrane region" description="Helical" evidence="1">
    <location>
        <begin position="58"/>
        <end position="74"/>
    </location>
</feature>
<dbReference type="EMBL" id="VSJJ01000001">
    <property type="protein sequence ID" value="KAA0967618.1"/>
    <property type="molecule type" value="Genomic_DNA"/>
</dbReference>
<dbReference type="AlphaFoldDB" id="A0A5B0DMD7"/>
<dbReference type="SUPFAM" id="SSF81324">
    <property type="entry name" value="Voltage-gated potassium channels"/>
    <property type="match status" value="1"/>
</dbReference>
<keyword evidence="1" id="KW-0472">Membrane</keyword>
<evidence type="ECO:0000313" key="2">
    <source>
        <dbReference type="EMBL" id="KAA0967618.1"/>
    </source>
</evidence>
<name>A0A5B0DMD7_STRCR</name>
<organism evidence="2 3">
    <name type="scientific">Streptococcus cristatus</name>
    <dbReference type="NCBI Taxonomy" id="45634"/>
    <lineage>
        <taxon>Bacteria</taxon>
        <taxon>Bacillati</taxon>
        <taxon>Bacillota</taxon>
        <taxon>Bacilli</taxon>
        <taxon>Lactobacillales</taxon>
        <taxon>Streptococcaceae</taxon>
        <taxon>Streptococcus</taxon>
    </lineage>
</organism>
<gene>
    <name evidence="2" type="ORF">FXF62_02840</name>
</gene>
<keyword evidence="1" id="KW-1133">Transmembrane helix</keyword>
<feature type="transmembrane region" description="Helical" evidence="1">
    <location>
        <begin position="20"/>
        <end position="46"/>
    </location>
</feature>
<accession>A0A5B0DMD7</accession>
<reference evidence="2 3" key="1">
    <citation type="submission" date="2019-08" db="EMBL/GenBank/DDBJ databases">
        <title>Genome sequence and analysis of Streptococcus cristatus strain S22 isolated from throat swab of children scarlet fever in Hangzhou, China.</title>
        <authorList>
            <person name="Huang Y."/>
            <person name="Xie L."/>
        </authorList>
    </citation>
    <scope>NUCLEOTIDE SEQUENCE [LARGE SCALE GENOMIC DNA]</scope>
    <source>
        <strain evidence="2 3">S22</strain>
    </source>
</reference>
<dbReference type="Proteomes" id="UP000323039">
    <property type="component" value="Unassembled WGS sequence"/>
</dbReference>
<proteinExistence type="predicted"/>
<protein>
    <recommendedName>
        <fullName evidence="4">Bacteriocin immunity protein</fullName>
    </recommendedName>
</protein>